<proteinExistence type="predicted"/>
<gene>
    <name evidence="1" type="ORF">METZ01_LOCUS348350</name>
</gene>
<organism evidence="1">
    <name type="scientific">marine metagenome</name>
    <dbReference type="NCBI Taxonomy" id="408172"/>
    <lineage>
        <taxon>unclassified sequences</taxon>
        <taxon>metagenomes</taxon>
        <taxon>ecological metagenomes</taxon>
    </lineage>
</organism>
<evidence type="ECO:0000313" key="1">
    <source>
        <dbReference type="EMBL" id="SVC95496.1"/>
    </source>
</evidence>
<name>A0A382RCV7_9ZZZZ</name>
<dbReference type="EMBL" id="UINC01120792">
    <property type="protein sequence ID" value="SVC95496.1"/>
    <property type="molecule type" value="Genomic_DNA"/>
</dbReference>
<feature type="non-terminal residue" evidence="1">
    <location>
        <position position="1"/>
    </location>
</feature>
<accession>A0A382RCV7</accession>
<dbReference type="AlphaFoldDB" id="A0A382RCV7"/>
<sequence length="290" mass="32579">PPYQIPATRGLKKNHPGRTLQLIVLVQYAVFVQSQPQKSTMLIANPQGHYHFLKGIDPYSCGVVADPGYEIIFVTLRSPTSWKEGFHLIDRHLEKAACDRTSLCSIQLRCPAPYPMQGFIDFNETYCQVLKDWGLYLDDLNPLARTNVSPAYSPPTEPQMHAFGYIVKAESDQVKPSLVVAGAGELRDGVLDEAGIICRGDTSPEAMRKKANYVMKVMETRLDGLGARWDLLNVINVYTVYPIDGFHEDIILNRLGPARRMGVHLHDTRPPVEGIDFEMDMRGVNRELVL</sequence>
<reference evidence="1" key="1">
    <citation type="submission" date="2018-05" db="EMBL/GenBank/DDBJ databases">
        <authorList>
            <person name="Lanie J.A."/>
            <person name="Ng W.-L."/>
            <person name="Kazmierczak K.M."/>
            <person name="Andrzejewski T.M."/>
            <person name="Davidsen T.M."/>
            <person name="Wayne K.J."/>
            <person name="Tettelin H."/>
            <person name="Glass J.I."/>
            <person name="Rusch D."/>
            <person name="Podicherti R."/>
            <person name="Tsui H.-C.T."/>
            <person name="Winkler M.E."/>
        </authorList>
    </citation>
    <scope>NUCLEOTIDE SEQUENCE</scope>
</reference>
<protein>
    <submittedName>
        <fullName evidence="1">Uncharacterized protein</fullName>
    </submittedName>
</protein>